<dbReference type="STRING" id="86259.A0A4Z1PXH4"/>
<dbReference type="GO" id="GO:0008897">
    <property type="term" value="F:holo-[acyl-carrier-protein] synthase activity"/>
    <property type="evidence" value="ECO:0007669"/>
    <property type="project" value="UniProtKB-EC"/>
</dbReference>
<dbReference type="EMBL" id="SNSC02000001">
    <property type="protein sequence ID" value="TID27902.1"/>
    <property type="molecule type" value="Genomic_DNA"/>
</dbReference>
<evidence type="ECO:0000256" key="2">
    <source>
        <dbReference type="ARBA" id="ARBA00022679"/>
    </source>
</evidence>
<evidence type="ECO:0000256" key="1">
    <source>
        <dbReference type="ARBA" id="ARBA00013172"/>
    </source>
</evidence>
<dbReference type="GO" id="GO:0005829">
    <property type="term" value="C:cytosol"/>
    <property type="evidence" value="ECO:0007669"/>
    <property type="project" value="TreeGrafter"/>
</dbReference>
<dbReference type="EC" id="2.7.8.7" evidence="1"/>
<feature type="region of interest" description="Disordered" evidence="3">
    <location>
        <begin position="304"/>
        <end position="323"/>
    </location>
</feature>
<organism evidence="5 6">
    <name type="scientific">Venturia nashicola</name>
    <dbReference type="NCBI Taxonomy" id="86259"/>
    <lineage>
        <taxon>Eukaryota</taxon>
        <taxon>Fungi</taxon>
        <taxon>Dikarya</taxon>
        <taxon>Ascomycota</taxon>
        <taxon>Pezizomycotina</taxon>
        <taxon>Dothideomycetes</taxon>
        <taxon>Pleosporomycetidae</taxon>
        <taxon>Venturiales</taxon>
        <taxon>Venturiaceae</taxon>
        <taxon>Venturia</taxon>
    </lineage>
</organism>
<dbReference type="Proteomes" id="UP000298493">
    <property type="component" value="Unassembled WGS sequence"/>
</dbReference>
<evidence type="ECO:0000313" key="6">
    <source>
        <dbReference type="Proteomes" id="UP000298493"/>
    </source>
</evidence>
<evidence type="ECO:0000259" key="4">
    <source>
        <dbReference type="Pfam" id="PF22624"/>
    </source>
</evidence>
<protein>
    <recommendedName>
        <fullName evidence="1">holo-[acyl-carrier-protein] synthase</fullName>
        <ecNumber evidence="1">2.7.8.7</ecNumber>
    </recommendedName>
</protein>
<dbReference type="PANTHER" id="PTHR12215">
    <property type="entry name" value="PHOSPHOPANTETHEINE TRANSFERASE"/>
    <property type="match status" value="1"/>
</dbReference>
<feature type="region of interest" description="Disordered" evidence="3">
    <location>
        <begin position="1"/>
        <end position="34"/>
    </location>
</feature>
<sequence length="411" mass="46107">MSSVSSTSSRRSSWGDSPERDWSPGPSSSSTSVDDTQSEIVRWIIDTRNIWHGNSIQDAAGEYLNYISEGERKAIMRKYHIADAKMSLASALLKRAFIARVTGLLWHDIEFTRKGHPVHGKPAWDPPKFNTTGVPWPNVDFNVSHQAGLVTLVGVCVPDGELLPHEEALVGCDIVAPHERSDLEMIQTSDFEDYASTFDQIFSDSELWDITYNLPSYAVQLYSGQRLSDNELGRLDRVINTDQNCSVTMPDGRIESFPSDLIIDAKLRRFYTFFTLKESYIKLCGEGLLAPWLKELEFRNVSAPTPGTQARCSTSGTWGGKTHGGRPSVDYMTGGFSFANGQEEDLEIWRDGEEVHSVRTEVQSFEEDFMISAMISPPHLVGSREGFPPWENCDMERDILFVARMGKLMLS</sequence>
<dbReference type="InterPro" id="IPR055066">
    <property type="entry name" value="AASDHPPT_N"/>
</dbReference>
<comment type="caution">
    <text evidence="5">The sequence shown here is derived from an EMBL/GenBank/DDBJ whole genome shotgun (WGS) entry which is preliminary data.</text>
</comment>
<feature type="compositionally biased region" description="Low complexity" evidence="3">
    <location>
        <begin position="23"/>
        <end position="34"/>
    </location>
</feature>
<proteinExistence type="predicted"/>
<dbReference type="GO" id="GO:0000287">
    <property type="term" value="F:magnesium ion binding"/>
    <property type="evidence" value="ECO:0007669"/>
    <property type="project" value="InterPro"/>
</dbReference>
<evidence type="ECO:0000256" key="3">
    <source>
        <dbReference type="SAM" id="MobiDB-lite"/>
    </source>
</evidence>
<dbReference type="AlphaFoldDB" id="A0A4Z1PXH4"/>
<accession>A0A4Z1PXH4</accession>
<dbReference type="Pfam" id="PF22624">
    <property type="entry name" value="AASDHPPT_N"/>
    <property type="match status" value="1"/>
</dbReference>
<dbReference type="SUPFAM" id="SSF56214">
    <property type="entry name" value="4'-phosphopantetheinyl transferase"/>
    <property type="match status" value="2"/>
</dbReference>
<name>A0A4Z1PXH4_9PEZI</name>
<feature type="compositionally biased region" description="Low complexity" evidence="3">
    <location>
        <begin position="1"/>
        <end position="12"/>
    </location>
</feature>
<dbReference type="PANTHER" id="PTHR12215:SF10">
    <property type="entry name" value="L-AMINOADIPATE-SEMIALDEHYDE DEHYDROGENASE-PHOSPHOPANTETHEINYL TRANSFERASE"/>
    <property type="match status" value="1"/>
</dbReference>
<gene>
    <name evidence="5" type="ORF">E6O75_ATG00669</name>
</gene>
<feature type="domain" description="4'-phosphopantetheinyl transferase N-terminal" evidence="4">
    <location>
        <begin position="63"/>
        <end position="154"/>
    </location>
</feature>
<keyword evidence="6" id="KW-1185">Reference proteome</keyword>
<dbReference type="InterPro" id="IPR050559">
    <property type="entry name" value="P-Pant_transferase_sf"/>
</dbReference>
<feature type="compositionally biased region" description="Polar residues" evidence="3">
    <location>
        <begin position="304"/>
        <end position="316"/>
    </location>
</feature>
<dbReference type="Gene3D" id="3.90.470.20">
    <property type="entry name" value="4'-phosphopantetheinyl transferase domain"/>
    <property type="match status" value="2"/>
</dbReference>
<evidence type="ECO:0000313" key="5">
    <source>
        <dbReference type="EMBL" id="TID27902.1"/>
    </source>
</evidence>
<dbReference type="InterPro" id="IPR037143">
    <property type="entry name" value="4-PPantetheinyl_Trfase_dom_sf"/>
</dbReference>
<reference evidence="5 6" key="1">
    <citation type="submission" date="2019-04" db="EMBL/GenBank/DDBJ databases">
        <title>High contiguity whole genome sequence and gene annotation resource for two Venturia nashicola isolates.</title>
        <authorList>
            <person name="Prokchorchik M."/>
            <person name="Won K."/>
            <person name="Lee Y."/>
            <person name="Choi E.D."/>
            <person name="Segonzac C."/>
            <person name="Sohn K.H."/>
        </authorList>
    </citation>
    <scope>NUCLEOTIDE SEQUENCE [LARGE SCALE GENOMIC DNA]</scope>
    <source>
        <strain evidence="5 6">PRI2</strain>
    </source>
</reference>
<dbReference type="GO" id="GO:0019878">
    <property type="term" value="P:lysine biosynthetic process via aminoadipic acid"/>
    <property type="evidence" value="ECO:0007669"/>
    <property type="project" value="TreeGrafter"/>
</dbReference>
<dbReference type="OrthoDB" id="26719at2759"/>
<keyword evidence="2 5" id="KW-0808">Transferase</keyword>